<reference evidence="1" key="2">
    <citation type="journal article" date="2022" name="New Phytol.">
        <title>Evolutionary transition to the ectomycorrhizal habit in the genomes of a hyperdiverse lineage of mushroom-forming fungi.</title>
        <authorList>
            <person name="Looney B."/>
            <person name="Miyauchi S."/>
            <person name="Morin E."/>
            <person name="Drula E."/>
            <person name="Courty P.E."/>
            <person name="Kohler A."/>
            <person name="Kuo A."/>
            <person name="LaButti K."/>
            <person name="Pangilinan J."/>
            <person name="Lipzen A."/>
            <person name="Riley R."/>
            <person name="Andreopoulos W."/>
            <person name="He G."/>
            <person name="Johnson J."/>
            <person name="Nolan M."/>
            <person name="Tritt A."/>
            <person name="Barry K.W."/>
            <person name="Grigoriev I.V."/>
            <person name="Nagy L.G."/>
            <person name="Hibbett D."/>
            <person name="Henrissat B."/>
            <person name="Matheny P.B."/>
            <person name="Labbe J."/>
            <person name="Martin F.M."/>
        </authorList>
    </citation>
    <scope>NUCLEOTIDE SEQUENCE</scope>
    <source>
        <strain evidence="1">FP105234-sp</strain>
    </source>
</reference>
<proteinExistence type="predicted"/>
<name>A0ACB8R6Z1_9AGAM</name>
<comment type="caution">
    <text evidence="1">The sequence shown here is derived from an EMBL/GenBank/DDBJ whole genome shotgun (WGS) entry which is preliminary data.</text>
</comment>
<keyword evidence="2" id="KW-1185">Reference proteome</keyword>
<sequence>MESADIALRWTRVGNFGRTGSTAHVASLRLPHLAIAPTLPALNARIWDGGRGRASECVGRHDKLEGSDMGDGADGVRCRAWRPWACALGRRGLAARDEDCGAGSVRTPPCIYPGNSARRRARSFSNPSARETVVSRVQIALFGQNTPFVQIRAEDDRSCSKPSASSQGAAATSAETTHSTVRSVRLATSPHRPRVHRRLHGPHIAVIRVLIDHVDATRHMTRVHDD</sequence>
<accession>A0ACB8R6Z1</accession>
<gene>
    <name evidence="1" type="ORF">FA95DRAFT_981325</name>
</gene>
<protein>
    <submittedName>
        <fullName evidence="1">Uncharacterized protein</fullName>
    </submittedName>
</protein>
<dbReference type="Proteomes" id="UP000814033">
    <property type="component" value="Unassembled WGS sequence"/>
</dbReference>
<evidence type="ECO:0000313" key="1">
    <source>
        <dbReference type="EMBL" id="KAI0039839.1"/>
    </source>
</evidence>
<reference evidence="1" key="1">
    <citation type="submission" date="2021-02" db="EMBL/GenBank/DDBJ databases">
        <authorList>
            <consortium name="DOE Joint Genome Institute"/>
            <person name="Ahrendt S."/>
            <person name="Looney B.P."/>
            <person name="Miyauchi S."/>
            <person name="Morin E."/>
            <person name="Drula E."/>
            <person name="Courty P.E."/>
            <person name="Chicoki N."/>
            <person name="Fauchery L."/>
            <person name="Kohler A."/>
            <person name="Kuo A."/>
            <person name="Labutti K."/>
            <person name="Pangilinan J."/>
            <person name="Lipzen A."/>
            <person name="Riley R."/>
            <person name="Andreopoulos W."/>
            <person name="He G."/>
            <person name="Johnson J."/>
            <person name="Barry K.W."/>
            <person name="Grigoriev I.V."/>
            <person name="Nagy L."/>
            <person name="Hibbett D."/>
            <person name="Henrissat B."/>
            <person name="Matheny P.B."/>
            <person name="Labbe J."/>
            <person name="Martin F."/>
        </authorList>
    </citation>
    <scope>NUCLEOTIDE SEQUENCE</scope>
    <source>
        <strain evidence="1">FP105234-sp</strain>
    </source>
</reference>
<dbReference type="EMBL" id="MU276257">
    <property type="protein sequence ID" value="KAI0039839.1"/>
    <property type="molecule type" value="Genomic_DNA"/>
</dbReference>
<evidence type="ECO:0000313" key="2">
    <source>
        <dbReference type="Proteomes" id="UP000814033"/>
    </source>
</evidence>
<organism evidence="1 2">
    <name type="scientific">Auriscalpium vulgare</name>
    <dbReference type="NCBI Taxonomy" id="40419"/>
    <lineage>
        <taxon>Eukaryota</taxon>
        <taxon>Fungi</taxon>
        <taxon>Dikarya</taxon>
        <taxon>Basidiomycota</taxon>
        <taxon>Agaricomycotina</taxon>
        <taxon>Agaricomycetes</taxon>
        <taxon>Russulales</taxon>
        <taxon>Auriscalpiaceae</taxon>
        <taxon>Auriscalpium</taxon>
    </lineage>
</organism>